<keyword evidence="1" id="KW-1185">Reference proteome</keyword>
<dbReference type="InterPro" id="IPR036397">
    <property type="entry name" value="RNaseH_sf"/>
</dbReference>
<dbReference type="WBParaSite" id="Hba_09419">
    <property type="protein sequence ID" value="Hba_09419"/>
    <property type="gene ID" value="Hba_09419"/>
</dbReference>
<dbReference type="AlphaFoldDB" id="A0A1I7WWA7"/>
<dbReference type="Gene3D" id="3.30.420.10">
    <property type="entry name" value="Ribonuclease H-like superfamily/Ribonuclease H"/>
    <property type="match status" value="1"/>
</dbReference>
<accession>A0A1I7WWA7</accession>
<organism evidence="1 2">
    <name type="scientific">Heterorhabditis bacteriophora</name>
    <name type="common">Entomopathogenic nematode worm</name>
    <dbReference type="NCBI Taxonomy" id="37862"/>
    <lineage>
        <taxon>Eukaryota</taxon>
        <taxon>Metazoa</taxon>
        <taxon>Ecdysozoa</taxon>
        <taxon>Nematoda</taxon>
        <taxon>Chromadorea</taxon>
        <taxon>Rhabditida</taxon>
        <taxon>Rhabditina</taxon>
        <taxon>Rhabditomorpha</taxon>
        <taxon>Strongyloidea</taxon>
        <taxon>Heterorhabditidae</taxon>
        <taxon>Heterorhabditis</taxon>
    </lineage>
</organism>
<name>A0A1I7WWA7_HETBA</name>
<proteinExistence type="predicted"/>
<dbReference type="Proteomes" id="UP000095283">
    <property type="component" value="Unplaced"/>
</dbReference>
<dbReference type="GO" id="GO:0003676">
    <property type="term" value="F:nucleic acid binding"/>
    <property type="evidence" value="ECO:0007669"/>
    <property type="project" value="InterPro"/>
</dbReference>
<reference evidence="2" key="1">
    <citation type="submission" date="2016-11" db="UniProtKB">
        <authorList>
            <consortium name="WormBaseParasite"/>
        </authorList>
    </citation>
    <scope>IDENTIFICATION</scope>
</reference>
<evidence type="ECO:0000313" key="1">
    <source>
        <dbReference type="Proteomes" id="UP000095283"/>
    </source>
</evidence>
<protein>
    <submittedName>
        <fullName evidence="2">Tyrosine-protein phosphatase domain-containing protein</fullName>
    </submittedName>
</protein>
<sequence length="102" mass="11425">MDQCVTSCTPYNPNAYFSTSFIVLLTPPTLGYNIAVVTLVSLVCEVKGRVEIVYSNRITIELEAVIKKAWAQISVQRCANLIDSMPRRCDAVIKNFGYPTKY</sequence>
<evidence type="ECO:0000313" key="2">
    <source>
        <dbReference type="WBParaSite" id="Hba_09419"/>
    </source>
</evidence>